<dbReference type="InterPro" id="IPR036047">
    <property type="entry name" value="F-box-like_dom_sf"/>
</dbReference>
<dbReference type="Pfam" id="PF00646">
    <property type="entry name" value="F-box"/>
    <property type="match status" value="1"/>
</dbReference>
<name>A0A2P5ER18_TREOI</name>
<gene>
    <name evidence="3" type="ORF">TorRG33x02_161960</name>
</gene>
<dbReference type="SUPFAM" id="SSF81383">
    <property type="entry name" value="F-box domain"/>
    <property type="match status" value="1"/>
</dbReference>
<keyword evidence="4" id="KW-1185">Reference proteome</keyword>
<sequence length="503" mass="58951">MDTEDESTTSCRTKRSEIYAITDHHSHLVRCHPSEEFLSVRKKRKSTIIDDHGDEEEHIDKQPVFRWEQFFMSTVTDDLLFEIFLRFPNLPFLIQCSIVCKRWFFLITSTQFILNFNQFRHNRKRYSSTTSVPFEIFFIYHECPNFHKLISEKVNNNKPKIIPSDLNFLPWPNGVIRACFEDLLLVSHKGSFKDYCICNPFTKQWLTLPESTHENTWGLLKPSGYGLMCEPHKEVRSTITSTSNNINDQYRYRVVLIFKCQFSKPGAYDFSAFIFCSETGKWLESYTSLLHSLDNKIERRYANAIHDIVASNGLLYWLGGFSYFKGIVACDPLSCDPFAWDPFNNERLKNGTIGHFIHLPAGFGHKCRRLSSKGKVCLGVVRGQLRLLQLVKVNRTCFRLKVWELIDYGDATRSWLPVHEVKLKGVDRIFVLAFHPNNSNAIFVLRDHNIYLYEIEKEKYENISEFPYYEYYDNVNETAARFSSVFTIMQPLWPTAVPFQNLN</sequence>
<dbReference type="EMBL" id="JXTC01000110">
    <property type="protein sequence ID" value="PON87994.1"/>
    <property type="molecule type" value="Genomic_DNA"/>
</dbReference>
<feature type="domain" description="F-box protein At3g26010-like beta-propeller" evidence="2">
    <location>
        <begin position="177"/>
        <end position="460"/>
    </location>
</feature>
<dbReference type="InterPro" id="IPR001810">
    <property type="entry name" value="F-box_dom"/>
</dbReference>
<dbReference type="STRING" id="63057.A0A2P5ER18"/>
<dbReference type="PANTHER" id="PTHR35546:SF130">
    <property type="entry name" value="EXPRESSED PROTEIN"/>
    <property type="match status" value="1"/>
</dbReference>
<dbReference type="Pfam" id="PF24750">
    <property type="entry name" value="b-prop_At3g26010-like"/>
    <property type="match status" value="1"/>
</dbReference>
<dbReference type="PANTHER" id="PTHR35546">
    <property type="entry name" value="F-BOX PROTEIN INTERACTION DOMAIN PROTEIN-RELATED"/>
    <property type="match status" value="1"/>
</dbReference>
<evidence type="ECO:0000259" key="1">
    <source>
        <dbReference type="Pfam" id="PF00646"/>
    </source>
</evidence>
<reference evidence="4" key="1">
    <citation type="submission" date="2016-06" db="EMBL/GenBank/DDBJ databases">
        <title>Parallel loss of symbiosis genes in relatives of nitrogen-fixing non-legume Parasponia.</title>
        <authorList>
            <person name="Van Velzen R."/>
            <person name="Holmer R."/>
            <person name="Bu F."/>
            <person name="Rutten L."/>
            <person name="Van Zeijl A."/>
            <person name="Liu W."/>
            <person name="Santuari L."/>
            <person name="Cao Q."/>
            <person name="Sharma T."/>
            <person name="Shen D."/>
            <person name="Roswanjaya Y."/>
            <person name="Wardhani T."/>
            <person name="Kalhor M.S."/>
            <person name="Jansen J."/>
            <person name="Van den Hoogen J."/>
            <person name="Gungor B."/>
            <person name="Hartog M."/>
            <person name="Hontelez J."/>
            <person name="Verver J."/>
            <person name="Yang W.-C."/>
            <person name="Schijlen E."/>
            <person name="Repin R."/>
            <person name="Schilthuizen M."/>
            <person name="Schranz E."/>
            <person name="Heidstra R."/>
            <person name="Miyata K."/>
            <person name="Fedorova E."/>
            <person name="Kohlen W."/>
            <person name="Bisseling T."/>
            <person name="Smit S."/>
            <person name="Geurts R."/>
        </authorList>
    </citation>
    <scope>NUCLEOTIDE SEQUENCE [LARGE SCALE GENOMIC DNA]</scope>
    <source>
        <strain evidence="4">cv. RG33-2</strain>
    </source>
</reference>
<comment type="caution">
    <text evidence="3">The sequence shown here is derived from an EMBL/GenBank/DDBJ whole genome shotgun (WGS) entry which is preliminary data.</text>
</comment>
<organism evidence="3 4">
    <name type="scientific">Trema orientale</name>
    <name type="common">Charcoal tree</name>
    <name type="synonym">Celtis orientalis</name>
    <dbReference type="NCBI Taxonomy" id="63057"/>
    <lineage>
        <taxon>Eukaryota</taxon>
        <taxon>Viridiplantae</taxon>
        <taxon>Streptophyta</taxon>
        <taxon>Embryophyta</taxon>
        <taxon>Tracheophyta</taxon>
        <taxon>Spermatophyta</taxon>
        <taxon>Magnoliopsida</taxon>
        <taxon>eudicotyledons</taxon>
        <taxon>Gunneridae</taxon>
        <taxon>Pentapetalae</taxon>
        <taxon>rosids</taxon>
        <taxon>fabids</taxon>
        <taxon>Rosales</taxon>
        <taxon>Cannabaceae</taxon>
        <taxon>Trema</taxon>
    </lineage>
</organism>
<dbReference type="Proteomes" id="UP000237000">
    <property type="component" value="Unassembled WGS sequence"/>
</dbReference>
<protein>
    <submittedName>
        <fullName evidence="3">F-box domain containing protein</fullName>
    </submittedName>
</protein>
<accession>A0A2P5ER18</accession>
<dbReference type="OrthoDB" id="1136566at2759"/>
<dbReference type="FunCoup" id="A0A2P5ER18">
    <property type="interactions" value="213"/>
</dbReference>
<dbReference type="InterPro" id="IPR055290">
    <property type="entry name" value="At3g26010-like"/>
</dbReference>
<dbReference type="InterPro" id="IPR056592">
    <property type="entry name" value="Beta-prop_At3g26010-like"/>
</dbReference>
<evidence type="ECO:0000313" key="4">
    <source>
        <dbReference type="Proteomes" id="UP000237000"/>
    </source>
</evidence>
<dbReference type="AlphaFoldDB" id="A0A2P5ER18"/>
<feature type="domain" description="F-box" evidence="1">
    <location>
        <begin position="77"/>
        <end position="112"/>
    </location>
</feature>
<proteinExistence type="predicted"/>
<dbReference type="InParanoid" id="A0A2P5ER18"/>
<evidence type="ECO:0000259" key="2">
    <source>
        <dbReference type="Pfam" id="PF24750"/>
    </source>
</evidence>
<evidence type="ECO:0000313" key="3">
    <source>
        <dbReference type="EMBL" id="PON87994.1"/>
    </source>
</evidence>